<feature type="compositionally biased region" description="Low complexity" evidence="8">
    <location>
        <begin position="828"/>
        <end position="847"/>
    </location>
</feature>
<feature type="compositionally biased region" description="Low complexity" evidence="8">
    <location>
        <begin position="1371"/>
        <end position="1391"/>
    </location>
</feature>
<keyword evidence="4" id="KW-0805">Transcription regulation</keyword>
<dbReference type="EMBL" id="ML143413">
    <property type="protein sequence ID" value="TBU29377.1"/>
    <property type="molecule type" value="Genomic_DNA"/>
</dbReference>
<evidence type="ECO:0000313" key="10">
    <source>
        <dbReference type="EMBL" id="TBU29377.1"/>
    </source>
</evidence>
<evidence type="ECO:0000259" key="9">
    <source>
        <dbReference type="SMART" id="SM00761"/>
    </source>
</evidence>
<feature type="compositionally biased region" description="Pro residues" evidence="8">
    <location>
        <begin position="1497"/>
        <end position="1508"/>
    </location>
</feature>
<dbReference type="SUPFAM" id="SSF47762">
    <property type="entry name" value="PAH2 domain"/>
    <property type="match status" value="3"/>
</dbReference>
<dbReference type="PROSITE" id="PS51477">
    <property type="entry name" value="PAH"/>
    <property type="match status" value="2"/>
</dbReference>
<feature type="compositionally biased region" description="Low complexity" evidence="8">
    <location>
        <begin position="1433"/>
        <end position="1496"/>
    </location>
</feature>
<dbReference type="GO" id="GO:0070822">
    <property type="term" value="C:Sin3-type complex"/>
    <property type="evidence" value="ECO:0007669"/>
    <property type="project" value="TreeGrafter"/>
</dbReference>
<protein>
    <recommendedName>
        <fullName evidence="9">Histone deacetylase interacting domain-containing protein</fullName>
    </recommendedName>
</protein>
<feature type="compositionally biased region" description="Low complexity" evidence="8">
    <location>
        <begin position="1341"/>
        <end position="1351"/>
    </location>
</feature>
<name>A0A4Q9MQA5_9APHY</name>
<evidence type="ECO:0000256" key="4">
    <source>
        <dbReference type="ARBA" id="ARBA00023015"/>
    </source>
</evidence>
<feature type="compositionally biased region" description="Polar residues" evidence="8">
    <location>
        <begin position="1423"/>
        <end position="1432"/>
    </location>
</feature>
<dbReference type="Pfam" id="PF08295">
    <property type="entry name" value="Sin3_corepress"/>
    <property type="match status" value="1"/>
</dbReference>
<dbReference type="InterPro" id="IPR039774">
    <property type="entry name" value="Sin3-like"/>
</dbReference>
<feature type="compositionally biased region" description="Polar residues" evidence="8">
    <location>
        <begin position="1359"/>
        <end position="1369"/>
    </location>
</feature>
<feature type="compositionally biased region" description="Low complexity" evidence="8">
    <location>
        <begin position="1509"/>
        <end position="1528"/>
    </location>
</feature>
<dbReference type="OrthoDB" id="10265969at2759"/>
<feature type="region of interest" description="Disordered" evidence="8">
    <location>
        <begin position="305"/>
        <end position="395"/>
    </location>
</feature>
<organism evidence="10">
    <name type="scientific">Dichomitus squalens</name>
    <dbReference type="NCBI Taxonomy" id="114155"/>
    <lineage>
        <taxon>Eukaryota</taxon>
        <taxon>Fungi</taxon>
        <taxon>Dikarya</taxon>
        <taxon>Basidiomycota</taxon>
        <taxon>Agaricomycotina</taxon>
        <taxon>Agaricomycetes</taxon>
        <taxon>Polyporales</taxon>
        <taxon>Polyporaceae</taxon>
        <taxon>Dichomitus</taxon>
    </lineage>
</organism>
<evidence type="ECO:0000256" key="8">
    <source>
        <dbReference type="SAM" id="MobiDB-lite"/>
    </source>
</evidence>
<dbReference type="FunFam" id="1.20.1160.11:FF:000001">
    <property type="entry name" value="Paired amphipathic helix protein Sin3"/>
    <property type="match status" value="1"/>
</dbReference>
<keyword evidence="3" id="KW-0677">Repeat</keyword>
<dbReference type="Pfam" id="PF16879">
    <property type="entry name" value="Sin3a_C"/>
    <property type="match status" value="1"/>
</dbReference>
<dbReference type="PANTHER" id="PTHR12346">
    <property type="entry name" value="SIN3B-RELATED"/>
    <property type="match status" value="1"/>
</dbReference>
<keyword evidence="5" id="KW-0804">Transcription</keyword>
<dbReference type="PRINTS" id="PR01217">
    <property type="entry name" value="PRICHEXTENSN"/>
</dbReference>
<dbReference type="InterPro" id="IPR013194">
    <property type="entry name" value="HDAC_interact_dom"/>
</dbReference>
<dbReference type="SMART" id="SM00761">
    <property type="entry name" value="HDAC_interact"/>
    <property type="match status" value="1"/>
</dbReference>
<evidence type="ECO:0000256" key="5">
    <source>
        <dbReference type="ARBA" id="ARBA00023163"/>
    </source>
</evidence>
<feature type="compositionally biased region" description="Basic and acidic residues" evidence="8">
    <location>
        <begin position="305"/>
        <end position="325"/>
    </location>
</feature>
<dbReference type="PANTHER" id="PTHR12346:SF0">
    <property type="entry name" value="SIN3A, ISOFORM G"/>
    <property type="match status" value="1"/>
</dbReference>
<feature type="region of interest" description="Disordered" evidence="8">
    <location>
        <begin position="827"/>
        <end position="898"/>
    </location>
</feature>
<feature type="compositionally biased region" description="Basic and acidic residues" evidence="8">
    <location>
        <begin position="853"/>
        <end position="865"/>
    </location>
</feature>
<feature type="region of interest" description="Disordered" evidence="8">
    <location>
        <begin position="1297"/>
        <end position="1391"/>
    </location>
</feature>
<gene>
    <name evidence="10" type="ORF">BD311DRAFT_864753</name>
</gene>
<evidence type="ECO:0000256" key="2">
    <source>
        <dbReference type="ARBA" id="ARBA00022491"/>
    </source>
</evidence>
<dbReference type="Pfam" id="PF02671">
    <property type="entry name" value="PAH"/>
    <property type="match status" value="3"/>
</dbReference>
<evidence type="ECO:0000256" key="6">
    <source>
        <dbReference type="ARBA" id="ARBA00023242"/>
    </source>
</evidence>
<keyword evidence="6 7" id="KW-0539">Nucleus</keyword>
<accession>A0A4Q9MQA5</accession>
<sequence length="1578" mass="172403">MDTHEILAPAEGGLTVGRATPALRSRPPSPHRLPSQSMDADPPNQPLESPTSLGPVDGQIHAAVAGSPEQQGGGERPLNVSDALSYLDSVKLQFAEQPEVYNKFLDIMKDFKSQLIDTPGVIERVSNLFHGHPALIQGFNTFLPAGYRIETGDNADPNTITVTTPAGTTTQATNAAFKYGKQQTVTERVAETVNPEPEAPVVSQESLKPALEFVQKLRTRYANQPAVYQRFLKTLAESGNQGQSDISRMESWSVACLSARYPKGEVMTEIMDLLKDSPDLMRDFVQFLPDERVQKEELARIARLEESRKASESKPKRATKEEKENPSGSVATGQKRKRKPAGDKEKEPVTKTSANKKAKVQTSSEAPSPALAQRQAAAAAPPSPIRAPPQPPPRAFYLHPQQTISLAPPMPVPVQATSSIHPSDEKHFFERVKRVLDNRETYNEFLKLVNLFTQDIINTTRLVREARSFIGDGELMAQFKDILGWDANKERMAALEESWTRPMGVLDRPSRHQLHNRYGSYRKLPAHEVNVQCSGRDEMCNSVLNDEWISQPTFQSEDAGFVAPKKNVYEEALHRSEEERHEYDFHVEAIHRTIQVLEPLNNKILQLTPEERATFKLKPNLGGVGKAIHQRVIKKIYGRDLGIEVWGAMQEVPATAIPVVLGRLKQKHEEWKRAQREWDKVWREVDARNYHKSLDHQSVTFKAADKKAITQKVFVTQIEAARDEQRVNRAALIDPLFARTKPRHQLEFVVEDPAVLQDALKLAFSFLDRTQAQISLPDRRKIETFLRSFVPLFFMLDATAFNAAFVPHHESLDSDFELEAVGEDVEMGSANGSTSSSRSRSNKKGNGANAAGDLRKRLLKSEQAKSSRRTRAQEAASPTPSRFASPVPSDAMPVDGDAAKVENGISRLDKSTSRRRGTFYTNTAFYVLLRLLELLYTRLHLFKNLTKEMADRSNDPFEPNPSSIRSTIQADLAKLGNRLDQSSHYYELMLESCEKLFDNEIEQPAFEEMMRYMFGLKHAYKLFTVDKVIGALIKQVQTILSDPKSQDLYELLRREREITSPTTQDLINCRRNTERVLGPDENLFRIDWLPEPKTMTIQLIGKDDVTYDDSEAMTGRWQAYIESFVSHHYTAGVPSSSTIRRPFLLRTKVPSPSGAMPEIVARGGLQIKVCVRTYRLFFVSRSEDVMVRLSSPQERANARKAVELRNGKRKKWLEDYASKHVKDEPQSATMEVAPQTPAVGPTHPLTASDSSPKPLAQPAHPPVTKEVDMEVVGRARERQPEVSVFTSPQDDPIEAAAAAAAIGSAPEPDPDDVAMGDATSALERPVQEAAPVASAMEMDSAPDTTAPPAAAKLGEFGSSPGQASCVPNAQPSPAAPASASSSAPAAAASGAASNIPVSIMATQSIPADRPVSTALPSAHAPPASTTQSSKVLSESSPSTPTPDPSTTSPEQQPLPAVSARPSSSAWSGSAPRNTSSGSSSGSIASSSEPAAVSASAAPPPHTPAPPPASTSASALVEASSAPAGTTAAPGPPSPAQAPAADTAPPHLEAAPNQTTLEPPPQGATEERHPPSGAPSVQS</sequence>
<feature type="domain" description="Histone deacetylase interacting" evidence="9">
    <location>
        <begin position="514"/>
        <end position="614"/>
    </location>
</feature>
<reference evidence="10" key="1">
    <citation type="submission" date="2019-01" db="EMBL/GenBank/DDBJ databases">
        <title>Draft genome sequences of three monokaryotic isolates of the white-rot basidiomycete fungus Dichomitus squalens.</title>
        <authorList>
            <consortium name="DOE Joint Genome Institute"/>
            <person name="Lopez S.C."/>
            <person name="Andreopoulos B."/>
            <person name="Pangilinan J."/>
            <person name="Lipzen A."/>
            <person name="Riley R."/>
            <person name="Ahrendt S."/>
            <person name="Ng V."/>
            <person name="Barry K."/>
            <person name="Daum C."/>
            <person name="Grigoriev I.V."/>
            <person name="Hilden K.S."/>
            <person name="Makela M.R."/>
            <person name="de Vries R.P."/>
        </authorList>
    </citation>
    <scope>NUCLEOTIDE SEQUENCE [LARGE SCALE GENOMIC DNA]</scope>
    <source>
        <strain evidence="10">OM18370.1</strain>
    </source>
</reference>
<dbReference type="InterPro" id="IPR031693">
    <property type="entry name" value="Sin3_C"/>
</dbReference>
<dbReference type="GO" id="GO:0003714">
    <property type="term" value="F:transcription corepressor activity"/>
    <property type="evidence" value="ECO:0007669"/>
    <property type="project" value="InterPro"/>
</dbReference>
<comment type="subcellular location">
    <subcellularLocation>
        <location evidence="1 7">Nucleus</location>
    </subcellularLocation>
</comment>
<dbReference type="InterPro" id="IPR036600">
    <property type="entry name" value="PAH_sf"/>
</dbReference>
<dbReference type="FunFam" id="1.20.1160.11:FF:000002">
    <property type="entry name" value="Paired amphipathic helix protein SIN3"/>
    <property type="match status" value="1"/>
</dbReference>
<keyword evidence="2" id="KW-0678">Repressor</keyword>
<evidence type="ECO:0000256" key="7">
    <source>
        <dbReference type="PROSITE-ProRule" id="PRU00810"/>
    </source>
</evidence>
<feature type="compositionally biased region" description="Low complexity" evidence="8">
    <location>
        <begin position="1536"/>
        <end position="1545"/>
    </location>
</feature>
<feature type="region of interest" description="Disordered" evidence="8">
    <location>
        <begin position="1220"/>
        <end position="1264"/>
    </location>
</feature>
<evidence type="ECO:0000256" key="3">
    <source>
        <dbReference type="ARBA" id="ARBA00022737"/>
    </source>
</evidence>
<dbReference type="Gene3D" id="1.20.1160.11">
    <property type="entry name" value="Paired amphipathic helix"/>
    <property type="match status" value="3"/>
</dbReference>
<dbReference type="InterPro" id="IPR003822">
    <property type="entry name" value="PAH"/>
</dbReference>
<feature type="region of interest" description="Disordered" evidence="8">
    <location>
        <begin position="1408"/>
        <end position="1578"/>
    </location>
</feature>
<proteinExistence type="predicted"/>
<dbReference type="Proteomes" id="UP000292957">
    <property type="component" value="Unassembled WGS sequence"/>
</dbReference>
<feature type="region of interest" description="Disordered" evidence="8">
    <location>
        <begin position="1"/>
        <end position="58"/>
    </location>
</feature>
<feature type="compositionally biased region" description="Low complexity" evidence="8">
    <location>
        <begin position="366"/>
        <end position="380"/>
    </location>
</feature>
<feature type="compositionally biased region" description="Basic and acidic residues" evidence="8">
    <location>
        <begin position="340"/>
        <end position="349"/>
    </location>
</feature>
<evidence type="ECO:0000256" key="1">
    <source>
        <dbReference type="ARBA" id="ARBA00004123"/>
    </source>
</evidence>
<feature type="compositionally biased region" description="Pro residues" evidence="8">
    <location>
        <begin position="381"/>
        <end position="394"/>
    </location>
</feature>
<dbReference type="GO" id="GO:0000122">
    <property type="term" value="P:negative regulation of transcription by RNA polymerase II"/>
    <property type="evidence" value="ECO:0007669"/>
    <property type="project" value="TreeGrafter"/>
</dbReference>